<dbReference type="PANTHER" id="PTHR48016:SF56">
    <property type="entry name" value="MAPKK KINASE"/>
    <property type="match status" value="1"/>
</dbReference>
<dbReference type="InterPro" id="IPR008271">
    <property type="entry name" value="Ser/Thr_kinase_AS"/>
</dbReference>
<keyword evidence="4 5" id="KW-0067">ATP-binding</keyword>
<dbReference type="OrthoDB" id="8693905at2759"/>
<dbReference type="InterPro" id="IPR037197">
    <property type="entry name" value="WWE_dom_sf"/>
</dbReference>
<dbReference type="SUPFAM" id="SSF117839">
    <property type="entry name" value="WWE domain"/>
    <property type="match status" value="1"/>
</dbReference>
<dbReference type="OMA" id="NDNQHQE"/>
<dbReference type="SUPFAM" id="SSF56112">
    <property type="entry name" value="Protein kinase-like (PK-like)"/>
    <property type="match status" value="1"/>
</dbReference>
<dbReference type="Proteomes" id="UP000051952">
    <property type="component" value="Unassembled WGS sequence"/>
</dbReference>
<dbReference type="EMBL" id="CYKH01002199">
    <property type="protein sequence ID" value="CUG93839.1"/>
    <property type="molecule type" value="Genomic_DNA"/>
</dbReference>
<feature type="binding site" evidence="5">
    <location>
        <position position="35"/>
    </location>
    <ligand>
        <name>ATP</name>
        <dbReference type="ChEBI" id="CHEBI:30616"/>
    </ligand>
</feature>
<dbReference type="Pfam" id="PF00069">
    <property type="entry name" value="Pkinase"/>
    <property type="match status" value="1"/>
</dbReference>
<dbReference type="GO" id="GO:0005524">
    <property type="term" value="F:ATP binding"/>
    <property type="evidence" value="ECO:0007669"/>
    <property type="project" value="UniProtKB-UniRule"/>
</dbReference>
<dbReference type="Gene3D" id="1.10.510.10">
    <property type="entry name" value="Transferase(Phosphotransferase) domain 1"/>
    <property type="match status" value="1"/>
</dbReference>
<feature type="domain" description="Protein kinase" evidence="8">
    <location>
        <begin position="6"/>
        <end position="277"/>
    </location>
</feature>
<evidence type="ECO:0000256" key="5">
    <source>
        <dbReference type="PROSITE-ProRule" id="PRU10141"/>
    </source>
</evidence>
<evidence type="ECO:0000256" key="1">
    <source>
        <dbReference type="ARBA" id="ARBA00022679"/>
    </source>
</evidence>
<dbReference type="Gene3D" id="3.30.720.50">
    <property type="match status" value="1"/>
</dbReference>
<feature type="region of interest" description="Disordered" evidence="7">
    <location>
        <begin position="319"/>
        <end position="367"/>
    </location>
</feature>
<evidence type="ECO:0000313" key="10">
    <source>
        <dbReference type="EMBL" id="CUG93839.1"/>
    </source>
</evidence>
<evidence type="ECO:0000256" key="3">
    <source>
        <dbReference type="ARBA" id="ARBA00022777"/>
    </source>
</evidence>
<dbReference type="PROSITE" id="PS00107">
    <property type="entry name" value="PROTEIN_KINASE_ATP"/>
    <property type="match status" value="1"/>
</dbReference>
<keyword evidence="11" id="KW-1185">Reference proteome</keyword>
<gene>
    <name evidence="10" type="ORF">BSAL_45245</name>
</gene>
<name>A0A0S4JU73_BODSA</name>
<evidence type="ECO:0000256" key="7">
    <source>
        <dbReference type="SAM" id="MobiDB-lite"/>
    </source>
</evidence>
<comment type="similarity">
    <text evidence="6">Belongs to the protein kinase superfamily.</text>
</comment>
<keyword evidence="6" id="KW-0723">Serine/threonine-protein kinase</keyword>
<evidence type="ECO:0000256" key="4">
    <source>
        <dbReference type="ARBA" id="ARBA00022840"/>
    </source>
</evidence>
<dbReference type="InterPro" id="IPR011009">
    <property type="entry name" value="Kinase-like_dom_sf"/>
</dbReference>
<evidence type="ECO:0000259" key="9">
    <source>
        <dbReference type="PROSITE" id="PS50918"/>
    </source>
</evidence>
<dbReference type="Pfam" id="PF02825">
    <property type="entry name" value="WWE"/>
    <property type="match status" value="1"/>
</dbReference>
<dbReference type="InterPro" id="IPR017441">
    <property type="entry name" value="Protein_kinase_ATP_BS"/>
</dbReference>
<evidence type="ECO:0000256" key="6">
    <source>
        <dbReference type="RuleBase" id="RU000304"/>
    </source>
</evidence>
<dbReference type="PROSITE" id="PS50918">
    <property type="entry name" value="WWE"/>
    <property type="match status" value="1"/>
</dbReference>
<evidence type="ECO:0000259" key="8">
    <source>
        <dbReference type="PROSITE" id="PS50011"/>
    </source>
</evidence>
<feature type="domain" description="WWE" evidence="9">
    <location>
        <begin position="389"/>
        <end position="470"/>
    </location>
</feature>
<dbReference type="InterPro" id="IPR000719">
    <property type="entry name" value="Prot_kinase_dom"/>
</dbReference>
<keyword evidence="3 10" id="KW-0418">Kinase</keyword>
<dbReference type="PANTHER" id="PTHR48016">
    <property type="entry name" value="MAP KINASE KINASE KINASE SSK2-RELATED-RELATED"/>
    <property type="match status" value="1"/>
</dbReference>
<dbReference type="PROSITE" id="PS50011">
    <property type="entry name" value="PROTEIN_KINASE_DOM"/>
    <property type="match status" value="1"/>
</dbReference>
<keyword evidence="2 5" id="KW-0547">Nucleotide-binding</keyword>
<feature type="compositionally biased region" description="Polar residues" evidence="7">
    <location>
        <begin position="319"/>
        <end position="334"/>
    </location>
</feature>
<dbReference type="AlphaFoldDB" id="A0A0S4JU73"/>
<dbReference type="InterPro" id="IPR004170">
    <property type="entry name" value="WWE_dom"/>
</dbReference>
<accession>A0A0S4JU73</accession>
<dbReference type="SMART" id="SM00220">
    <property type="entry name" value="S_TKc"/>
    <property type="match status" value="1"/>
</dbReference>
<dbReference type="GO" id="GO:0004674">
    <property type="term" value="F:protein serine/threonine kinase activity"/>
    <property type="evidence" value="ECO:0007669"/>
    <property type="project" value="UniProtKB-KW"/>
</dbReference>
<protein>
    <submittedName>
        <fullName evidence="10">Protein kinase, putative</fullName>
    </submittedName>
</protein>
<dbReference type="VEuPathDB" id="TriTrypDB:BSAL_45245"/>
<evidence type="ECO:0000256" key="2">
    <source>
        <dbReference type="ARBA" id="ARBA00022741"/>
    </source>
</evidence>
<sequence>MFYGRFVEPVEIGAGAFGTVYQALDPKAGRYVALKESACGKSNSACVRIEGMKQEYELIKKLHHENIVTVFDFFAADDGYVVISMELASGGSLRELLRKTKFRLFESTVRHYAMGALRGLEYLHNKGVLHCDIKPENIVLSGSMVKLCDFGLSKQCVGSSADGHHTQNISGTPRYMAPELWDTNTYTQASDIWALGCTLAELASGNRPWDGSIKPDSHHYAIMFFVHGLLANPGAYDATKVVPGHLTKSFRELLTQMLTLDPSKRPSATQCLQASYFLEGDSWRDDEGMEAEDSYDALLVGVHSTPTVTKEFDVTPSISRADVSSSQNDNNTTMMAPRRTSASSGESGSPASPDGNRKLTSATREKKVSVVARPVAELTRSRHPTQTRAAVIAPKATQDAPVWLFQNGRTPVAYEVQVQRDIEAAFQEKRPVFIVHCIRILDGKECSYEIDFDKMTQRNMKTNYRRKVMRRTDDA</sequence>
<proteinExistence type="inferred from homology"/>
<keyword evidence="1" id="KW-0808">Transferase</keyword>
<organism evidence="10 11">
    <name type="scientific">Bodo saltans</name>
    <name type="common">Flagellated protozoan</name>
    <dbReference type="NCBI Taxonomy" id="75058"/>
    <lineage>
        <taxon>Eukaryota</taxon>
        <taxon>Discoba</taxon>
        <taxon>Euglenozoa</taxon>
        <taxon>Kinetoplastea</taxon>
        <taxon>Metakinetoplastina</taxon>
        <taxon>Eubodonida</taxon>
        <taxon>Bodonidae</taxon>
        <taxon>Bodo</taxon>
    </lineage>
</organism>
<dbReference type="InterPro" id="IPR050538">
    <property type="entry name" value="MAP_kinase_kinase_kinase"/>
</dbReference>
<evidence type="ECO:0000313" key="11">
    <source>
        <dbReference type="Proteomes" id="UP000051952"/>
    </source>
</evidence>
<dbReference type="PROSITE" id="PS00108">
    <property type="entry name" value="PROTEIN_KINASE_ST"/>
    <property type="match status" value="1"/>
</dbReference>
<feature type="compositionally biased region" description="Low complexity" evidence="7">
    <location>
        <begin position="341"/>
        <end position="353"/>
    </location>
</feature>
<reference evidence="11" key="1">
    <citation type="submission" date="2015-09" db="EMBL/GenBank/DDBJ databases">
        <authorList>
            <consortium name="Pathogen Informatics"/>
        </authorList>
    </citation>
    <scope>NUCLEOTIDE SEQUENCE [LARGE SCALE GENOMIC DNA]</scope>
    <source>
        <strain evidence="11">Lake Konstanz</strain>
    </source>
</reference>